<organism evidence="2 3">
    <name type="scientific">Littorina saxatilis</name>
    <dbReference type="NCBI Taxonomy" id="31220"/>
    <lineage>
        <taxon>Eukaryota</taxon>
        <taxon>Metazoa</taxon>
        <taxon>Spiralia</taxon>
        <taxon>Lophotrochozoa</taxon>
        <taxon>Mollusca</taxon>
        <taxon>Gastropoda</taxon>
        <taxon>Caenogastropoda</taxon>
        <taxon>Littorinimorpha</taxon>
        <taxon>Littorinoidea</taxon>
        <taxon>Littorinidae</taxon>
        <taxon>Littorina</taxon>
    </lineage>
</organism>
<gene>
    <name evidence="2" type="ORF">V1264_015833</name>
</gene>
<proteinExistence type="predicted"/>
<evidence type="ECO:0000256" key="1">
    <source>
        <dbReference type="SAM" id="MobiDB-lite"/>
    </source>
</evidence>
<dbReference type="AlphaFoldDB" id="A0AAN9BMK9"/>
<protein>
    <submittedName>
        <fullName evidence="2">Uncharacterized protein</fullName>
    </submittedName>
</protein>
<sequence>MLAEDNDHWQGDTVVRVPTIHCVRTQRMGDWRVKSMFCIRLPPPPLTQGGRGVGSRHSTLPRTKESQAHCSPTAVRDTLPRTKESQAHCSPTAVRETGPSRQNRSDQFEPTRDNMCGQLTQPPAPNGAEEEYVT</sequence>
<feature type="region of interest" description="Disordered" evidence="1">
    <location>
        <begin position="42"/>
        <end position="134"/>
    </location>
</feature>
<dbReference type="Proteomes" id="UP001374579">
    <property type="component" value="Unassembled WGS sequence"/>
</dbReference>
<comment type="caution">
    <text evidence="2">The sequence shown here is derived from an EMBL/GenBank/DDBJ whole genome shotgun (WGS) entry which is preliminary data.</text>
</comment>
<evidence type="ECO:0000313" key="3">
    <source>
        <dbReference type="Proteomes" id="UP001374579"/>
    </source>
</evidence>
<evidence type="ECO:0000313" key="2">
    <source>
        <dbReference type="EMBL" id="KAK7108030.1"/>
    </source>
</evidence>
<name>A0AAN9BMK9_9CAEN</name>
<keyword evidence="3" id="KW-1185">Reference proteome</keyword>
<reference evidence="2 3" key="1">
    <citation type="submission" date="2024-02" db="EMBL/GenBank/DDBJ databases">
        <title>Chromosome-scale genome assembly of the rough periwinkle Littorina saxatilis.</title>
        <authorList>
            <person name="De Jode A."/>
            <person name="Faria R."/>
            <person name="Formenti G."/>
            <person name="Sims Y."/>
            <person name="Smith T.P."/>
            <person name="Tracey A."/>
            <person name="Wood J.M.D."/>
            <person name="Zagrodzka Z.B."/>
            <person name="Johannesson K."/>
            <person name="Butlin R.K."/>
            <person name="Leder E.H."/>
        </authorList>
    </citation>
    <scope>NUCLEOTIDE SEQUENCE [LARGE SCALE GENOMIC DNA]</scope>
    <source>
        <strain evidence="2">Snail1</strain>
        <tissue evidence="2">Muscle</tissue>
    </source>
</reference>
<feature type="compositionally biased region" description="Basic and acidic residues" evidence="1">
    <location>
        <begin position="103"/>
        <end position="112"/>
    </location>
</feature>
<dbReference type="EMBL" id="JBAMIC010000004">
    <property type="protein sequence ID" value="KAK7108030.1"/>
    <property type="molecule type" value="Genomic_DNA"/>
</dbReference>
<accession>A0AAN9BMK9</accession>